<evidence type="ECO:0008006" key="20">
    <source>
        <dbReference type="Google" id="ProtNLM"/>
    </source>
</evidence>
<dbReference type="Pfam" id="PF00018">
    <property type="entry name" value="SH3_1"/>
    <property type="match status" value="1"/>
</dbReference>
<comment type="cofactor">
    <cofactor evidence="9">
        <name>Fe(2+)</name>
        <dbReference type="ChEBI" id="CHEBI:29033"/>
    </cofactor>
    <text evidence="9">Binds 1 Fe(2+) ion per subunit.</text>
</comment>
<feature type="compositionally biased region" description="Pro residues" evidence="13">
    <location>
        <begin position="2257"/>
        <end position="2273"/>
    </location>
</feature>
<dbReference type="FunFam" id="1.20.900.10:FF:000001">
    <property type="entry name" value="Guanine nucleotide exchange factor DBS"/>
    <property type="match status" value="1"/>
</dbReference>
<sequence>MNPAEGGGEAGQDGLATAGSGKAETVRAVDVLTVLREKVAFVSGGRDKRGGPILTFPARTNHDRIKQEDLSRLVTYLSTIPSEDVRARGFTVVVDMRGSKWDSVKPVLRTLQESFSSNIHAALLIKPDTFWQKHKTNLGSAKFSFETSLVSVEGLSRLIDPSQLTADLGGSLEYDHVEWTELRLGLEEFSGAATQLLAQLEQLEAGLSRIPEPKDVDEARKLLEEHNRLRNTVATAPVDALDREGKSLLQRMRLGHSHGDGSTEGRTHLLQSWSDKKLHLDQGLQLHLFEQDASKMSEWIAHSKELFMQSVAEVGQNHQHSVDLQTQHHHFTANCMNGSVNVDSVVTVAARLAEAGHYGAERITMVSSQLQEDWKSLTATLEERSNTLAMATGFHQGAEQFLLRVEGWVKMCSEGSLPTASAELEAATKKHQELNEEISANYTQVSESGKALMEVLQRNSMSESDESAAKPDFTTATHTIMGVLHQVMQGHHEVEGAWQHRKLRLHQRLQLCVFQQDVKQVLDWVEQHGEVFLNKHTGVGKSLHRARALQKRHNDFQQVAQNTYTNAEKLLEAADQLAQSGECEEEEIYQAARDLELRMQGFIQRVEQRKLLLDLAVSFYTHTKELSVWMEGLQKQLSSDLLVCPETVEALQALISQQQQQQANTQEAAMSVIREGEDLILQLRPQGSSVAHVESVLQQLEESHAQLEELFHQKKIRLDIYLQFRILQQCTLEVTGEMDAWKQDLQKQSQDFSAEKLTSPRQAETNPDQLAQDKLALGQSRLAEATPEALTLAQQRIHRHMERRLAMNNMIYEVIQQGHDIQQYITEVQASGIELSEVEGSLSSQVEELQHLLQDKQKDLQQIADHTHTYLEQNLQLRHLQTQVKQVLGWISEGEMKLSSCMLNSSCLSEAEQLQREHERLQQTIEALLHADSLQRTHQVALALQQRAELLVRSGHYDPDAVRACAQTVALHWQTLMLRIEDRLKLVNASAAFYRTSQQVCGVLESLEQEYRREEDWCAGGERQPEQLLPLINKHMEQKEAFLKACTLARRNAEVFLKYIHRNSVTMANISGHNVTVSAVTGVTEVTGHSRVPEQQVKGILSELLQRENRVLHFWTLKKRRLDQCQQYLMFQTHAQQALEWLQQSGDHYLASHSSPGATAAETQELLNQHREFCISAKHTQEKVHLLIQLAESMLAKGHAHRTELRRCVSAVDKRYRDFTVRMGQYRHLLEGALGSSSQDNKDLELELIPNSLSDSDPEVNLSDPSHQVSDEKRRSARKKEYIMAELLQTERVYVRDLQECMETYLWEMTSGSEDIPPGLANKDDIVFGNIQDIYEFHNSIFLKELENYEQLPEDVGHCFVTWADKFHMYVTYCRNKPDSSLLIQQHGVGFFEEVQRRHGLANSISSALIKPVQRITKYQLLLKELLACCEEGKGEIKEGLDVMLSVPKRANDAMHVSMLEGLEEGLEVQGELLLQDTFLVWEPKSLIRKGRDRHLFLFELSLIFSKEIKDSSGRTKYLYKSRLRTSELGVTEHIEGDPCKFALWVGRTPTSDNKTVLKASSLELKQEWVRSIRQVIQERRGHLRGALREPIPLPKTPNPTLGRQRSITRRETSEDADSLGDASSQPDTVSIASRTSQNTADSDKLSGGCELVVVLLDFTSGGPGELSVRCGQTVELVERSADRPGWCLARTTDQTPQQEGLLPMSALCLSHSHSAADMEGLVPASTTSSSSSSTGITNTSSVCNSSSITTTNTTPSSNSSSAVGAGRESSLYSSDGSGLPIQTSSQSATSPTVYGVGGPPGGAVGSPGPKRTGSGTGNTLKRWLTSPVRRLSQGKADGQKKPPIRTRRRDNRPEVTTPLTGNAQSKAKKEEGGQSGGEEEPEEESHTPLPPPMQIIKDPNNPEALDSDQGSNESDTEQRNKALRGRMFVVNEMIQSEKDYVKDLAVIVEGFMSRLEVRGIPEDIRGKDKIVFGNIQQIYDWHRDFFLVELERCVQNHDLLADLFIRHERRLHMYIVYCQNKPRSEFIVIEYETFFEEIQHEISCRMSISDYLIKPIQRITKYQLLLKDFLKYTTKAGLDCEEIEKAVELMSMVPKRCNDMMNLGRLQGYEGKLTSQGKLLQQETFCVWEQDGGVLSRSKERRVFMFEQVVIFSELLRKGSNNPGYQFKNSIKVSYLAMQDSVDGDPCKFVLWSRGSAERFTLQASSASIKMTWVETIAALLDAQNNFLSALQSPIEYQRKEGGISATRPLSSGRPPSAPPTPNGHAAQPPPDSEQDDQELVLVLQDFVAVREDEISVFRGEKVQILSSNQQDNTPVLKELCRLLGALQVATTSFFLKRWVQMETRLSENSFNLCSIPSWLQGTLLRNGPGLFSVGNSEYNHWFDGLSLIHSFTFDNGEVTYRSKFLKSETYKRNIKADRIVVSEFGTMVYPDPCKNIFARAMIHFSNIIPDFTDNNLINIIRYGQDYYASSEVNYINQIDPHTLETVGRVNYRNHIALNLATAHPHYDKEGNTYNMGTAIIGLGGPTYVIFKVPAAASDKDSKKPALRKVQQICSVPFRSTLYPSYFHSFGMTENYIVFVEQPFKLDIVKLATAYFRGVNWGSCLKFDEKDNTFFRVINIKTGKAASICYHADALVVFHHINAYEDDGHLVFDIIAYKDANLYDMFYLHNMTKETDNFIKANKVFSPPVCQRFVLPLNVQKDSPKGTNLVTLTDTTAQAVMQEDGSIYCKPDTIFEGMELPGINYNFNARKHRYFYGSRLEWSPHPNKIAKVDIVNKTHIEWEQKNCYPSEPVFVASPEAVEEDDGVILSSIISSDPSISPFLLILNARTFEEIARASIPVPVHMDLHGLFIPGTVK</sequence>
<evidence type="ECO:0000256" key="2">
    <source>
        <dbReference type="ARBA" id="ARBA00006787"/>
    </source>
</evidence>
<dbReference type="PROSITE" id="PS50010">
    <property type="entry name" value="DH_2"/>
    <property type="match status" value="2"/>
</dbReference>
<dbReference type="PROSITE" id="PS50191">
    <property type="entry name" value="CRAL_TRIO"/>
    <property type="match status" value="1"/>
</dbReference>
<dbReference type="FunFam" id="2.30.29.30:FF:000040">
    <property type="entry name" value="Kalirin RhoGEF kinase b"/>
    <property type="match status" value="1"/>
</dbReference>
<keyword evidence="4" id="KW-0963">Cytoplasm</keyword>
<feature type="coiled-coil region" evidence="12">
    <location>
        <begin position="648"/>
        <end position="717"/>
    </location>
</feature>
<dbReference type="InterPro" id="IPR058918">
    <property type="entry name" value="KALRN/TRIO-like_spectrin"/>
</dbReference>
<evidence type="ECO:0000256" key="6">
    <source>
        <dbReference type="ARBA" id="ARBA00022658"/>
    </source>
</evidence>
<evidence type="ECO:0000256" key="3">
    <source>
        <dbReference type="ARBA" id="ARBA00022443"/>
    </source>
</evidence>
<comment type="caution">
    <text evidence="18">The sequence shown here is derived from an EMBL/GenBank/DDBJ whole genome shotgun (WGS) entry which is preliminary data.</text>
</comment>
<feature type="compositionally biased region" description="Low complexity" evidence="13">
    <location>
        <begin position="1726"/>
        <end position="1762"/>
    </location>
</feature>
<dbReference type="PANTHER" id="PTHR22826">
    <property type="entry name" value="RHO GUANINE EXCHANGE FACTOR-RELATED"/>
    <property type="match status" value="1"/>
</dbReference>
<feature type="compositionally biased region" description="Polar residues" evidence="13">
    <location>
        <begin position="1771"/>
        <end position="1791"/>
    </location>
</feature>
<dbReference type="InterPro" id="IPR018159">
    <property type="entry name" value="Spectrin/alpha-actinin"/>
</dbReference>
<dbReference type="GO" id="GO:0019898">
    <property type="term" value="C:extrinsic component of membrane"/>
    <property type="evidence" value="ECO:0007669"/>
    <property type="project" value="TreeGrafter"/>
</dbReference>
<dbReference type="SUPFAM" id="SSF48065">
    <property type="entry name" value="DBL homology domain (DH-domain)"/>
    <property type="match status" value="2"/>
</dbReference>
<dbReference type="InterPro" id="IPR000219">
    <property type="entry name" value="DH_dom"/>
</dbReference>
<dbReference type="SUPFAM" id="SSF52087">
    <property type="entry name" value="CRAL/TRIO domain"/>
    <property type="match status" value="1"/>
</dbReference>
<dbReference type="SUPFAM" id="SSF46966">
    <property type="entry name" value="Spectrin repeat"/>
    <property type="match status" value="7"/>
</dbReference>
<evidence type="ECO:0000256" key="13">
    <source>
        <dbReference type="SAM" id="MobiDB-lite"/>
    </source>
</evidence>
<dbReference type="PANTHER" id="PTHR22826:SF106">
    <property type="entry name" value="TRIO, ISOFORM A"/>
    <property type="match status" value="1"/>
</dbReference>
<dbReference type="Pfam" id="PF00621">
    <property type="entry name" value="RhoGEF"/>
    <property type="match status" value="2"/>
</dbReference>
<accession>A0AAV9RQ86</accession>
<gene>
    <name evidence="18" type="ORF">CRENBAI_022838</name>
</gene>
<dbReference type="SUPFAM" id="SSF50729">
    <property type="entry name" value="PH domain-like"/>
    <property type="match status" value="2"/>
</dbReference>
<keyword evidence="6" id="KW-0344">Guanine-nucleotide releasing factor</keyword>
<protein>
    <recommendedName>
        <fullName evidence="20">Non-specific serine/threonine protein kinase</fullName>
    </recommendedName>
</protein>
<evidence type="ECO:0000256" key="11">
    <source>
        <dbReference type="RuleBase" id="RU003799"/>
    </source>
</evidence>
<evidence type="ECO:0000259" key="16">
    <source>
        <dbReference type="PROSITE" id="PS50010"/>
    </source>
</evidence>
<dbReference type="PROSITE" id="PS50003">
    <property type="entry name" value="PH_DOMAIN"/>
    <property type="match status" value="2"/>
</dbReference>
<keyword evidence="19" id="KW-1185">Reference proteome</keyword>
<evidence type="ECO:0000259" key="15">
    <source>
        <dbReference type="PROSITE" id="PS50003"/>
    </source>
</evidence>
<dbReference type="InterPro" id="IPR036028">
    <property type="entry name" value="SH3-like_dom_sf"/>
</dbReference>
<dbReference type="Gene3D" id="1.20.58.60">
    <property type="match status" value="5"/>
</dbReference>
<feature type="binding site" evidence="9">
    <location>
        <position position="2505"/>
    </location>
    <ligand>
        <name>Fe cation</name>
        <dbReference type="ChEBI" id="CHEBI:24875"/>
        <note>catalytic</note>
    </ligand>
</feature>
<name>A0AAV9RQ86_9TELE</name>
<comment type="subcellular location">
    <subcellularLocation>
        <location evidence="1">Cytoplasm</location>
    </subcellularLocation>
</comment>
<dbReference type="InterPro" id="IPR047054">
    <property type="entry name" value="Kalirin_TRIO_PH_1"/>
</dbReference>
<reference evidence="18 19" key="1">
    <citation type="submission" date="2021-06" db="EMBL/GenBank/DDBJ databases">
        <authorList>
            <person name="Palmer J.M."/>
        </authorList>
    </citation>
    <scope>NUCLEOTIDE SEQUENCE [LARGE SCALE GENOMIC DNA]</scope>
    <source>
        <strain evidence="18 19">MEX-2019</strain>
        <tissue evidence="18">Muscle</tissue>
    </source>
</reference>
<feature type="domain" description="DH" evidence="16">
    <location>
        <begin position="1279"/>
        <end position="1454"/>
    </location>
</feature>
<evidence type="ECO:0000256" key="10">
    <source>
        <dbReference type="PROSITE-ProRule" id="PRU00192"/>
    </source>
</evidence>
<dbReference type="Pfam" id="PF22697">
    <property type="entry name" value="SOS1_NGEF_PH"/>
    <property type="match status" value="2"/>
</dbReference>
<feature type="binding site" evidence="9">
    <location>
        <position position="2569"/>
    </location>
    <ligand>
        <name>Fe cation</name>
        <dbReference type="ChEBI" id="CHEBI:24875"/>
        <note>catalytic</note>
    </ligand>
</feature>
<proteinExistence type="inferred from homology"/>
<feature type="domain" description="PH" evidence="15">
    <location>
        <begin position="1466"/>
        <end position="1578"/>
    </location>
</feature>
<dbReference type="SUPFAM" id="SSF50044">
    <property type="entry name" value="SH3-domain"/>
    <property type="match status" value="1"/>
</dbReference>
<keyword evidence="3 10" id="KW-0728">SH3 domain</keyword>
<dbReference type="GO" id="GO:0046872">
    <property type="term" value="F:metal ion binding"/>
    <property type="evidence" value="ECO:0007669"/>
    <property type="project" value="UniProtKB-KW"/>
</dbReference>
<keyword evidence="8 9" id="KW-0408">Iron</keyword>
<dbReference type="Pfam" id="PF13716">
    <property type="entry name" value="CRAL_TRIO_2"/>
    <property type="match status" value="1"/>
</dbReference>
<organism evidence="18 19">
    <name type="scientific">Crenichthys baileyi</name>
    <name type="common">White River springfish</name>
    <dbReference type="NCBI Taxonomy" id="28760"/>
    <lineage>
        <taxon>Eukaryota</taxon>
        <taxon>Metazoa</taxon>
        <taxon>Chordata</taxon>
        <taxon>Craniata</taxon>
        <taxon>Vertebrata</taxon>
        <taxon>Euteleostomi</taxon>
        <taxon>Actinopterygii</taxon>
        <taxon>Neopterygii</taxon>
        <taxon>Teleostei</taxon>
        <taxon>Neoteleostei</taxon>
        <taxon>Acanthomorphata</taxon>
        <taxon>Ovalentaria</taxon>
        <taxon>Atherinomorphae</taxon>
        <taxon>Cyprinodontiformes</taxon>
        <taxon>Goodeidae</taxon>
        <taxon>Crenichthys</taxon>
    </lineage>
</organism>
<dbReference type="GO" id="GO:0007411">
    <property type="term" value="P:axon guidance"/>
    <property type="evidence" value="ECO:0007669"/>
    <property type="project" value="TreeGrafter"/>
</dbReference>
<evidence type="ECO:0000256" key="1">
    <source>
        <dbReference type="ARBA" id="ARBA00004496"/>
    </source>
</evidence>
<dbReference type="GO" id="GO:0005737">
    <property type="term" value="C:cytoplasm"/>
    <property type="evidence" value="ECO:0007669"/>
    <property type="project" value="UniProtKB-SubCell"/>
</dbReference>
<feature type="region of interest" description="Disordered" evidence="13">
    <location>
        <begin position="1587"/>
        <end position="1645"/>
    </location>
</feature>
<evidence type="ECO:0000256" key="12">
    <source>
        <dbReference type="SAM" id="Coils"/>
    </source>
</evidence>
<dbReference type="FunFam" id="1.20.900.10:FF:000008">
    <property type="entry name" value="rho guanine nucleotide exchange factor 25"/>
    <property type="match status" value="1"/>
</dbReference>
<dbReference type="CDD" id="cd00160">
    <property type="entry name" value="RhoGEF"/>
    <property type="match status" value="2"/>
</dbReference>
<dbReference type="Pfam" id="PF00435">
    <property type="entry name" value="Spectrin"/>
    <property type="match status" value="4"/>
</dbReference>
<feature type="domain" description="DH" evidence="16">
    <location>
        <begin position="1926"/>
        <end position="2101"/>
    </location>
</feature>
<keyword evidence="12" id="KW-0175">Coiled coil</keyword>
<dbReference type="InterPro" id="IPR001251">
    <property type="entry name" value="CRAL-TRIO_dom"/>
</dbReference>
<dbReference type="Pfam" id="PF03055">
    <property type="entry name" value="RPE65"/>
    <property type="match status" value="1"/>
</dbReference>
<dbReference type="InterPro" id="IPR055251">
    <property type="entry name" value="SOS1_NGEF_PH"/>
</dbReference>
<feature type="domain" description="CRAL-TRIO" evidence="17">
    <location>
        <begin position="31"/>
        <end position="176"/>
    </location>
</feature>
<dbReference type="Pfam" id="PF16609">
    <property type="entry name" value="SH3-RhoG_link"/>
    <property type="match status" value="1"/>
</dbReference>
<dbReference type="PROSITE" id="PS50002">
    <property type="entry name" value="SH3"/>
    <property type="match status" value="1"/>
</dbReference>
<evidence type="ECO:0000313" key="19">
    <source>
        <dbReference type="Proteomes" id="UP001311232"/>
    </source>
</evidence>
<evidence type="ECO:0000259" key="14">
    <source>
        <dbReference type="PROSITE" id="PS50002"/>
    </source>
</evidence>
<dbReference type="InterPro" id="IPR051336">
    <property type="entry name" value="RhoGEF_Guanine_NuclExch_SF"/>
</dbReference>
<feature type="region of interest" description="Disordered" evidence="13">
    <location>
        <begin position="1252"/>
        <end position="1275"/>
    </location>
</feature>
<evidence type="ECO:0000313" key="18">
    <source>
        <dbReference type="EMBL" id="KAK5611032.1"/>
    </source>
</evidence>
<feature type="domain" description="SH3" evidence="14">
    <location>
        <begin position="1648"/>
        <end position="1713"/>
    </location>
</feature>
<feature type="region of interest" description="Disordered" evidence="13">
    <location>
        <begin position="2245"/>
        <end position="2277"/>
    </location>
</feature>
<dbReference type="InterPro" id="IPR002017">
    <property type="entry name" value="Spectrin_repeat"/>
</dbReference>
<dbReference type="SMART" id="SM00233">
    <property type="entry name" value="PH"/>
    <property type="match status" value="2"/>
</dbReference>
<feature type="region of interest" description="Disordered" evidence="13">
    <location>
        <begin position="1722"/>
        <end position="1920"/>
    </location>
</feature>
<feature type="binding site" evidence="9">
    <location>
        <position position="2640"/>
    </location>
    <ligand>
        <name>Fe cation</name>
        <dbReference type="ChEBI" id="CHEBI:24875"/>
        <note>catalytic</note>
    </ligand>
</feature>
<dbReference type="CDD" id="cd00176">
    <property type="entry name" value="SPEC"/>
    <property type="match status" value="4"/>
</dbReference>
<dbReference type="Gene3D" id="2.30.30.40">
    <property type="entry name" value="SH3 Domains"/>
    <property type="match status" value="2"/>
</dbReference>
<comment type="similarity">
    <text evidence="2 11">Belongs to the carotenoid oxygenase family.</text>
</comment>
<dbReference type="FunFam" id="1.20.58.60:FF:000023">
    <property type="entry name" value="Kalirin RhoGEF kinase b"/>
    <property type="match status" value="1"/>
</dbReference>
<dbReference type="SMART" id="SM00325">
    <property type="entry name" value="RhoGEF"/>
    <property type="match status" value="2"/>
</dbReference>
<feature type="compositionally biased region" description="Polar residues" evidence="13">
    <location>
        <begin position="1622"/>
        <end position="1641"/>
    </location>
</feature>
<evidence type="ECO:0000256" key="7">
    <source>
        <dbReference type="ARBA" id="ARBA00022723"/>
    </source>
</evidence>
<feature type="coiled-coil region" evidence="12">
    <location>
        <begin position="904"/>
        <end position="931"/>
    </location>
</feature>
<evidence type="ECO:0000256" key="8">
    <source>
        <dbReference type="ARBA" id="ARBA00023004"/>
    </source>
</evidence>
<feature type="binding site" evidence="9">
    <location>
        <position position="2849"/>
    </location>
    <ligand>
        <name>Fe cation</name>
        <dbReference type="ChEBI" id="CHEBI:24875"/>
        <note>catalytic</note>
    </ligand>
</feature>
<dbReference type="GO" id="GO:0005085">
    <property type="term" value="F:guanyl-nucleotide exchange factor activity"/>
    <property type="evidence" value="ECO:0007669"/>
    <property type="project" value="UniProtKB-KW"/>
</dbReference>
<dbReference type="InterPro" id="IPR011993">
    <property type="entry name" value="PH-like_dom_sf"/>
</dbReference>
<dbReference type="InterPro" id="IPR001452">
    <property type="entry name" value="SH3_domain"/>
</dbReference>
<dbReference type="SMART" id="SM00516">
    <property type="entry name" value="SEC14"/>
    <property type="match status" value="1"/>
</dbReference>
<evidence type="ECO:0000256" key="5">
    <source>
        <dbReference type="ARBA" id="ARBA00022553"/>
    </source>
</evidence>
<dbReference type="CDD" id="cd13241">
    <property type="entry name" value="PH2_Kalirin_Trio_p63RhoGEF"/>
    <property type="match status" value="1"/>
</dbReference>
<dbReference type="EMBL" id="JAHHUM010001507">
    <property type="protein sequence ID" value="KAK5611032.1"/>
    <property type="molecule type" value="Genomic_DNA"/>
</dbReference>
<dbReference type="Gene3D" id="2.30.29.30">
    <property type="entry name" value="Pleckstrin-homology domain (PH domain)/Phosphotyrosine-binding domain (PTB)"/>
    <property type="match status" value="2"/>
</dbReference>
<evidence type="ECO:0000259" key="17">
    <source>
        <dbReference type="PROSITE" id="PS50191"/>
    </source>
</evidence>
<evidence type="ECO:0000256" key="4">
    <source>
        <dbReference type="ARBA" id="ARBA00022490"/>
    </source>
</evidence>
<dbReference type="Proteomes" id="UP001311232">
    <property type="component" value="Unassembled WGS sequence"/>
</dbReference>
<dbReference type="SMART" id="SM00150">
    <property type="entry name" value="SPEC"/>
    <property type="match status" value="7"/>
</dbReference>
<dbReference type="CDD" id="cd00170">
    <property type="entry name" value="SEC14"/>
    <property type="match status" value="1"/>
</dbReference>
<dbReference type="InterPro" id="IPR036865">
    <property type="entry name" value="CRAL-TRIO_dom_sf"/>
</dbReference>
<dbReference type="Gene3D" id="1.20.900.10">
    <property type="entry name" value="Dbl homology (DH) domain"/>
    <property type="match status" value="2"/>
</dbReference>
<dbReference type="InterPro" id="IPR001849">
    <property type="entry name" value="PH_domain"/>
</dbReference>
<dbReference type="GO" id="GO:0016702">
    <property type="term" value="F:oxidoreductase activity, acting on single donors with incorporation of molecular oxygen, incorporation of two atoms of oxygen"/>
    <property type="evidence" value="ECO:0007669"/>
    <property type="project" value="InterPro"/>
</dbReference>
<dbReference type="Pfam" id="PF23587">
    <property type="entry name" value="SH3_KALRN"/>
    <property type="match status" value="1"/>
</dbReference>
<dbReference type="SMART" id="SM00326">
    <property type="entry name" value="SH3"/>
    <property type="match status" value="1"/>
</dbReference>
<dbReference type="InterPro" id="IPR035899">
    <property type="entry name" value="DBL_dom_sf"/>
</dbReference>
<evidence type="ECO:0000256" key="9">
    <source>
        <dbReference type="PIRSR" id="PIRSR604294-1"/>
    </source>
</evidence>
<keyword evidence="5" id="KW-0597">Phosphoprotein</keyword>
<dbReference type="Gene3D" id="3.40.525.10">
    <property type="entry name" value="CRAL-TRIO lipid binding domain"/>
    <property type="match status" value="1"/>
</dbReference>
<feature type="domain" description="PH" evidence="15">
    <location>
        <begin position="2113"/>
        <end position="2223"/>
    </location>
</feature>
<keyword evidence="7 9" id="KW-0479">Metal-binding</keyword>
<dbReference type="Pfam" id="PF23323">
    <property type="entry name" value="Spectrin_6"/>
    <property type="match status" value="1"/>
</dbReference>
<feature type="compositionally biased region" description="Gly residues" evidence="13">
    <location>
        <begin position="1796"/>
        <end position="1806"/>
    </location>
</feature>
<dbReference type="CDD" id="cd13240">
    <property type="entry name" value="PH1_Kalirin_Trio_like"/>
    <property type="match status" value="1"/>
</dbReference>
<dbReference type="InterPro" id="IPR047053">
    <property type="entry name" value="Kalirin_TRIO_SH3_2"/>
</dbReference>
<dbReference type="InterPro" id="IPR004294">
    <property type="entry name" value="Carotenoid_Oase"/>
</dbReference>